<evidence type="ECO:0000313" key="3">
    <source>
        <dbReference type="Proteomes" id="UP001054252"/>
    </source>
</evidence>
<sequence length="44" mass="5028">MTQRHILRGVSLIMAEVLACSVDSDVQVSRNSSHFWDQKPNKRS</sequence>
<evidence type="ECO:0000256" key="1">
    <source>
        <dbReference type="SAM" id="SignalP"/>
    </source>
</evidence>
<organism evidence="2 3">
    <name type="scientific">Rubroshorea leprosula</name>
    <dbReference type="NCBI Taxonomy" id="152421"/>
    <lineage>
        <taxon>Eukaryota</taxon>
        <taxon>Viridiplantae</taxon>
        <taxon>Streptophyta</taxon>
        <taxon>Embryophyta</taxon>
        <taxon>Tracheophyta</taxon>
        <taxon>Spermatophyta</taxon>
        <taxon>Magnoliopsida</taxon>
        <taxon>eudicotyledons</taxon>
        <taxon>Gunneridae</taxon>
        <taxon>Pentapetalae</taxon>
        <taxon>rosids</taxon>
        <taxon>malvids</taxon>
        <taxon>Malvales</taxon>
        <taxon>Dipterocarpaceae</taxon>
        <taxon>Rubroshorea</taxon>
    </lineage>
</organism>
<name>A0AAV5MAC3_9ROSI</name>
<keyword evidence="3" id="KW-1185">Reference proteome</keyword>
<proteinExistence type="predicted"/>
<feature type="signal peptide" evidence="1">
    <location>
        <begin position="1"/>
        <end position="19"/>
    </location>
</feature>
<dbReference type="Proteomes" id="UP001054252">
    <property type="component" value="Unassembled WGS sequence"/>
</dbReference>
<reference evidence="2 3" key="1">
    <citation type="journal article" date="2021" name="Commun. Biol.">
        <title>The genome of Shorea leprosula (Dipterocarpaceae) highlights the ecological relevance of drought in aseasonal tropical rainforests.</title>
        <authorList>
            <person name="Ng K.K.S."/>
            <person name="Kobayashi M.J."/>
            <person name="Fawcett J.A."/>
            <person name="Hatakeyama M."/>
            <person name="Paape T."/>
            <person name="Ng C.H."/>
            <person name="Ang C.C."/>
            <person name="Tnah L.H."/>
            <person name="Lee C.T."/>
            <person name="Nishiyama T."/>
            <person name="Sese J."/>
            <person name="O'Brien M.J."/>
            <person name="Copetti D."/>
            <person name="Mohd Noor M.I."/>
            <person name="Ong R.C."/>
            <person name="Putra M."/>
            <person name="Sireger I.Z."/>
            <person name="Indrioko S."/>
            <person name="Kosugi Y."/>
            <person name="Izuno A."/>
            <person name="Isagi Y."/>
            <person name="Lee S.L."/>
            <person name="Shimizu K.K."/>
        </authorList>
    </citation>
    <scope>NUCLEOTIDE SEQUENCE [LARGE SCALE GENOMIC DNA]</scope>
    <source>
        <strain evidence="2">214</strain>
    </source>
</reference>
<evidence type="ECO:0000313" key="2">
    <source>
        <dbReference type="EMBL" id="GKV46730.1"/>
    </source>
</evidence>
<accession>A0AAV5MAC3</accession>
<gene>
    <name evidence="2" type="ORF">SLEP1_g53705</name>
</gene>
<keyword evidence="1" id="KW-0732">Signal</keyword>
<dbReference type="AlphaFoldDB" id="A0AAV5MAC3"/>
<dbReference type="EMBL" id="BPVZ01000214">
    <property type="protein sequence ID" value="GKV46730.1"/>
    <property type="molecule type" value="Genomic_DNA"/>
</dbReference>
<feature type="chain" id="PRO_5044011472" evidence="1">
    <location>
        <begin position="20"/>
        <end position="44"/>
    </location>
</feature>
<protein>
    <submittedName>
        <fullName evidence="2">Uncharacterized protein</fullName>
    </submittedName>
</protein>
<comment type="caution">
    <text evidence="2">The sequence shown here is derived from an EMBL/GenBank/DDBJ whole genome shotgun (WGS) entry which is preliminary data.</text>
</comment>